<dbReference type="EMBL" id="AVOT02003699">
    <property type="protein sequence ID" value="MBW0474320.1"/>
    <property type="molecule type" value="Genomic_DNA"/>
</dbReference>
<evidence type="ECO:0000313" key="3">
    <source>
        <dbReference type="Proteomes" id="UP000765509"/>
    </source>
</evidence>
<dbReference type="Proteomes" id="UP000765509">
    <property type="component" value="Unassembled WGS sequence"/>
</dbReference>
<dbReference type="OrthoDB" id="3557828at2759"/>
<evidence type="ECO:0000256" key="1">
    <source>
        <dbReference type="SAM" id="MobiDB-lite"/>
    </source>
</evidence>
<keyword evidence="3" id="KW-1185">Reference proteome</keyword>
<gene>
    <name evidence="2" type="ORF">O181_014035</name>
</gene>
<proteinExistence type="predicted"/>
<feature type="region of interest" description="Disordered" evidence="1">
    <location>
        <begin position="1"/>
        <end position="28"/>
    </location>
</feature>
<dbReference type="AlphaFoldDB" id="A0A9Q3C077"/>
<evidence type="ECO:0008006" key="4">
    <source>
        <dbReference type="Google" id="ProtNLM"/>
    </source>
</evidence>
<name>A0A9Q3C077_9BASI</name>
<reference evidence="2" key="1">
    <citation type="submission" date="2021-03" db="EMBL/GenBank/DDBJ databases">
        <title>Draft genome sequence of rust myrtle Austropuccinia psidii MF-1, a brazilian biotype.</title>
        <authorList>
            <person name="Quecine M.C."/>
            <person name="Pachon D.M.R."/>
            <person name="Bonatelli M.L."/>
            <person name="Correr F.H."/>
            <person name="Franceschini L.M."/>
            <person name="Leite T.F."/>
            <person name="Margarido G.R.A."/>
            <person name="Almeida C.A."/>
            <person name="Ferrarezi J.A."/>
            <person name="Labate C.A."/>
        </authorList>
    </citation>
    <scope>NUCLEOTIDE SEQUENCE</scope>
    <source>
        <strain evidence="2">MF-1</strain>
    </source>
</reference>
<evidence type="ECO:0000313" key="2">
    <source>
        <dbReference type="EMBL" id="MBW0474320.1"/>
    </source>
</evidence>
<protein>
    <recommendedName>
        <fullName evidence="4">DUF4939 domain-containing protein</fullName>
    </recommendedName>
</protein>
<comment type="caution">
    <text evidence="2">The sequence shown here is derived from an EMBL/GenBank/DDBJ whole genome shotgun (WGS) entry which is preliminary data.</text>
</comment>
<sequence>MQEMTQIMPNLQEDSSYEASRPPAFKTPSMKEPELFAVTQPFKVRIFIQYCQLIFHTDPENFSQDRKKFLYATSFLIGQAAKWIEPYLSNITNQDPNYLLNYWTLFKSQLFMFFGDQNGVIKAEAELDSLRIKEVGHVLLYISDYRSLVSIIGDWGKRAPIHDSGSIGLSSFKN</sequence>
<organism evidence="2 3">
    <name type="scientific">Austropuccinia psidii MF-1</name>
    <dbReference type="NCBI Taxonomy" id="1389203"/>
    <lineage>
        <taxon>Eukaryota</taxon>
        <taxon>Fungi</taxon>
        <taxon>Dikarya</taxon>
        <taxon>Basidiomycota</taxon>
        <taxon>Pucciniomycotina</taxon>
        <taxon>Pucciniomycetes</taxon>
        <taxon>Pucciniales</taxon>
        <taxon>Sphaerophragmiaceae</taxon>
        <taxon>Austropuccinia</taxon>
    </lineage>
</organism>
<accession>A0A9Q3C077</accession>
<feature type="compositionally biased region" description="Polar residues" evidence="1">
    <location>
        <begin position="1"/>
        <end position="18"/>
    </location>
</feature>